<feature type="compositionally biased region" description="Polar residues" evidence="1">
    <location>
        <begin position="58"/>
        <end position="79"/>
    </location>
</feature>
<feature type="region of interest" description="Disordered" evidence="1">
    <location>
        <begin position="1"/>
        <end position="98"/>
    </location>
</feature>
<name>A0A177WSP0_BATDL</name>
<dbReference type="VEuPathDB" id="FungiDB:BDEG_26496"/>
<feature type="compositionally biased region" description="Polar residues" evidence="1">
    <location>
        <begin position="87"/>
        <end position="98"/>
    </location>
</feature>
<reference evidence="2 3" key="1">
    <citation type="submission" date="2006-10" db="EMBL/GenBank/DDBJ databases">
        <title>The Genome Sequence of Batrachochytrium dendrobatidis JEL423.</title>
        <authorList>
            <consortium name="The Broad Institute Genome Sequencing Platform"/>
            <person name="Birren B."/>
            <person name="Lander E."/>
            <person name="Galagan J."/>
            <person name="Cuomo C."/>
            <person name="Devon K."/>
            <person name="Jaffe D."/>
            <person name="Butler J."/>
            <person name="Alvarez P."/>
            <person name="Gnerre S."/>
            <person name="Grabherr M."/>
            <person name="Kleber M."/>
            <person name="Mauceli E."/>
            <person name="Brockman W."/>
            <person name="Young S."/>
            <person name="LaButti K."/>
            <person name="Sykes S."/>
            <person name="DeCaprio D."/>
            <person name="Crawford M."/>
            <person name="Koehrsen M."/>
            <person name="Engels R."/>
            <person name="Montgomery P."/>
            <person name="Pearson M."/>
            <person name="Howarth C."/>
            <person name="Larson L."/>
            <person name="White J."/>
            <person name="O'Leary S."/>
            <person name="Kodira C."/>
            <person name="Zeng Q."/>
            <person name="Yandava C."/>
            <person name="Alvarado L."/>
            <person name="Longcore J."/>
            <person name="James T."/>
        </authorList>
    </citation>
    <scope>NUCLEOTIDE SEQUENCE [LARGE SCALE GENOMIC DNA]</scope>
    <source>
        <strain evidence="2 3">JEL423</strain>
    </source>
</reference>
<feature type="compositionally biased region" description="Polar residues" evidence="1">
    <location>
        <begin position="1"/>
        <end position="27"/>
    </location>
</feature>
<sequence length="299" mass="33162">MSESNHNSQTDKPTHSFRNNRISLSKEQSWRKPHFQDESVEQPSLSLDSAAKCRSDTHSLSASSKDTTRNTHSLSGSWRKTTKDTLNKSSIQSMSSEGLRQTIRNFDSPVASSSLDSLSFVSRNSNDDGRPSLCDLKVQEDYFQLILEKIGKDITIAPDTSHIILSLRKLREGIVATSRCDAFAIRDTKNNAELFKSLVYLVNTLYPVISTSIEVSDSSSNLASTNRSEMSGYLLLLLVCEIPKTKWSTTPSHSSSVQIARQTRLRIVIQLVGYRNMSSTHAIIKCVANNSGANNDNPS</sequence>
<reference evidence="2 3" key="2">
    <citation type="submission" date="2016-05" db="EMBL/GenBank/DDBJ databases">
        <title>Lineage-specific infection strategies underlie the spectrum of fungal disease in amphibians.</title>
        <authorList>
            <person name="Cuomo C.A."/>
            <person name="Farrer R.A."/>
            <person name="James T."/>
            <person name="Longcore J."/>
            <person name="Birren B."/>
        </authorList>
    </citation>
    <scope>NUCLEOTIDE SEQUENCE [LARGE SCALE GENOMIC DNA]</scope>
    <source>
        <strain evidence="2 3">JEL423</strain>
    </source>
</reference>
<dbReference type="OrthoDB" id="2100128at2759"/>
<proteinExistence type="predicted"/>
<dbReference type="EMBL" id="DS022309">
    <property type="protein sequence ID" value="OAJ43113.1"/>
    <property type="molecule type" value="Genomic_DNA"/>
</dbReference>
<accession>A0A177WSP0</accession>
<gene>
    <name evidence="2" type="ORF">BDEG_26496</name>
</gene>
<organism evidence="2 3">
    <name type="scientific">Batrachochytrium dendrobatidis (strain JEL423)</name>
    <dbReference type="NCBI Taxonomy" id="403673"/>
    <lineage>
        <taxon>Eukaryota</taxon>
        <taxon>Fungi</taxon>
        <taxon>Fungi incertae sedis</taxon>
        <taxon>Chytridiomycota</taxon>
        <taxon>Chytridiomycota incertae sedis</taxon>
        <taxon>Chytridiomycetes</taxon>
        <taxon>Rhizophydiales</taxon>
        <taxon>Rhizophydiales incertae sedis</taxon>
        <taxon>Batrachochytrium</taxon>
    </lineage>
</organism>
<evidence type="ECO:0000313" key="3">
    <source>
        <dbReference type="Proteomes" id="UP000077115"/>
    </source>
</evidence>
<protein>
    <submittedName>
        <fullName evidence="2">Uncharacterized protein</fullName>
    </submittedName>
</protein>
<evidence type="ECO:0000313" key="2">
    <source>
        <dbReference type="EMBL" id="OAJ43113.1"/>
    </source>
</evidence>
<evidence type="ECO:0000256" key="1">
    <source>
        <dbReference type="SAM" id="MobiDB-lite"/>
    </source>
</evidence>
<dbReference type="AlphaFoldDB" id="A0A177WSP0"/>
<dbReference type="Proteomes" id="UP000077115">
    <property type="component" value="Unassembled WGS sequence"/>
</dbReference>
<feature type="compositionally biased region" description="Basic and acidic residues" evidence="1">
    <location>
        <begin position="28"/>
        <end position="37"/>
    </location>
</feature>